<dbReference type="NCBIfam" id="TIGR00104">
    <property type="entry name" value="tRNA_TsaA"/>
    <property type="match status" value="1"/>
</dbReference>
<keyword evidence="4" id="KW-0808">Transferase</keyword>
<dbReference type="AlphaFoldDB" id="A0A1V4QFA4"/>
<evidence type="ECO:0000313" key="5">
    <source>
        <dbReference type="Proteomes" id="UP000191663"/>
    </source>
</evidence>
<gene>
    <name evidence="4" type="ORF">BXT86_03330</name>
</gene>
<dbReference type="GO" id="GO:0032259">
    <property type="term" value="P:methylation"/>
    <property type="evidence" value="ECO:0007669"/>
    <property type="project" value="UniProtKB-KW"/>
</dbReference>
<dbReference type="EMBL" id="MUKB01000048">
    <property type="protein sequence ID" value="OPX18028.1"/>
    <property type="molecule type" value="Genomic_DNA"/>
</dbReference>
<evidence type="ECO:0000313" key="4">
    <source>
        <dbReference type="EMBL" id="OPX18028.1"/>
    </source>
</evidence>
<dbReference type="SUPFAM" id="SSF118196">
    <property type="entry name" value="YaeB-like"/>
    <property type="match status" value="1"/>
</dbReference>
<dbReference type="PROSITE" id="PS51668">
    <property type="entry name" value="TSAA_2"/>
    <property type="match status" value="1"/>
</dbReference>
<keyword evidence="4" id="KW-0489">Methyltransferase</keyword>
<dbReference type="InterPro" id="IPR036414">
    <property type="entry name" value="YaeB_N_sf"/>
</dbReference>
<evidence type="ECO:0000256" key="1">
    <source>
        <dbReference type="ARBA" id="ARBA00022691"/>
    </source>
</evidence>
<organism evidence="4 5">
    <name type="scientific">candidate division WOR-3 bacterium 4484_100</name>
    <dbReference type="NCBI Taxonomy" id="1936077"/>
    <lineage>
        <taxon>Bacteria</taxon>
        <taxon>Bacteria division WOR-3</taxon>
    </lineage>
</organism>
<dbReference type="InterPro" id="IPR040372">
    <property type="entry name" value="YaeB-like"/>
</dbReference>
<comment type="similarity">
    <text evidence="2">Belongs to the tRNA methyltransferase O family.</text>
</comment>
<feature type="domain" description="TsaA-like" evidence="3">
    <location>
        <begin position="7"/>
        <end position="138"/>
    </location>
</feature>
<dbReference type="CDD" id="cd09281">
    <property type="entry name" value="UPF0066"/>
    <property type="match status" value="1"/>
</dbReference>
<dbReference type="InterPro" id="IPR023370">
    <property type="entry name" value="TrmO-like_N"/>
</dbReference>
<sequence length="166" mass="19274">MKKKVEYRPIGIIHTPFKEPKGTPIQPRAGKGIEGVVEVFAEYVPALSDLEKFSHIILIYHLHRTKSYQLKVVPFMDDKLRGLFATRAPARPNPIGISVVRLKRIETNRLYIQDLDIVDQTPLLDIKPYVPEFDRGEKIKFGWLESRIHRLEESRDDGRFVTPDEK</sequence>
<protein>
    <submittedName>
        <fullName evidence="4">tRNA (N6-threonylcarbamoyladenosine(37)-N6)-methyltransferase TrmO</fullName>
    </submittedName>
</protein>
<dbReference type="Pfam" id="PF01980">
    <property type="entry name" value="TrmO_N"/>
    <property type="match status" value="1"/>
</dbReference>
<dbReference type="PANTHER" id="PTHR12818:SF0">
    <property type="entry name" value="TRNA (ADENINE(37)-N6)-METHYLTRANSFERASE"/>
    <property type="match status" value="1"/>
</dbReference>
<dbReference type="InterPro" id="IPR036413">
    <property type="entry name" value="YaeB-like_sf"/>
</dbReference>
<dbReference type="GO" id="GO:0008168">
    <property type="term" value="F:methyltransferase activity"/>
    <property type="evidence" value="ECO:0007669"/>
    <property type="project" value="UniProtKB-KW"/>
</dbReference>
<proteinExistence type="inferred from homology"/>
<reference evidence="5" key="1">
    <citation type="submission" date="2017-01" db="EMBL/GenBank/DDBJ databases">
        <title>Novel pathways for hydrocarbon cycling and metabolic interdependencies in hydrothermal sediment communities.</title>
        <authorList>
            <person name="Dombrowski N."/>
            <person name="Seitz K."/>
            <person name="Teske A."/>
            <person name="Baker B."/>
        </authorList>
    </citation>
    <scope>NUCLEOTIDE SEQUENCE [LARGE SCALE GENOMIC DNA]</scope>
</reference>
<evidence type="ECO:0000259" key="3">
    <source>
        <dbReference type="PROSITE" id="PS51668"/>
    </source>
</evidence>
<name>A0A1V4QFA4_UNCW3</name>
<dbReference type="Gene3D" id="2.40.30.70">
    <property type="entry name" value="YaeB-like"/>
    <property type="match status" value="1"/>
</dbReference>
<dbReference type="Proteomes" id="UP000191663">
    <property type="component" value="Unassembled WGS sequence"/>
</dbReference>
<comment type="caution">
    <text evidence="4">The sequence shown here is derived from an EMBL/GenBank/DDBJ whole genome shotgun (WGS) entry which is preliminary data.</text>
</comment>
<keyword evidence="1" id="KW-0949">S-adenosyl-L-methionine</keyword>
<evidence type="ECO:0000256" key="2">
    <source>
        <dbReference type="ARBA" id="ARBA00033753"/>
    </source>
</evidence>
<accession>A0A1V4QFA4</accession>
<dbReference type="PANTHER" id="PTHR12818">
    <property type="entry name" value="TRNA (ADENINE(37)-N6)-METHYLTRANSFERASE"/>
    <property type="match status" value="1"/>
</dbReference>